<accession>A0A511MHG6</accession>
<feature type="compositionally biased region" description="Low complexity" evidence="1">
    <location>
        <begin position="108"/>
        <end position="128"/>
    </location>
</feature>
<name>A0A511MHG6_9NOCA</name>
<feature type="compositionally biased region" description="Basic and acidic residues" evidence="1">
    <location>
        <begin position="83"/>
        <end position="100"/>
    </location>
</feature>
<feature type="region of interest" description="Disordered" evidence="1">
    <location>
        <begin position="83"/>
        <end position="187"/>
    </location>
</feature>
<feature type="compositionally biased region" description="Basic and acidic residues" evidence="1">
    <location>
        <begin position="141"/>
        <end position="156"/>
    </location>
</feature>
<keyword evidence="3" id="KW-1185">Reference proteome</keyword>
<reference evidence="2 3" key="1">
    <citation type="submission" date="2019-07" db="EMBL/GenBank/DDBJ databases">
        <title>Whole genome shotgun sequence of Nocardia ninae NBRC 108245.</title>
        <authorList>
            <person name="Hosoyama A."/>
            <person name="Uohara A."/>
            <person name="Ohji S."/>
            <person name="Ichikawa N."/>
        </authorList>
    </citation>
    <scope>NUCLEOTIDE SEQUENCE [LARGE SCALE GENOMIC DNA]</scope>
    <source>
        <strain evidence="2 3">NBRC 108245</strain>
    </source>
</reference>
<proteinExistence type="predicted"/>
<dbReference type="AlphaFoldDB" id="A0A511MHG6"/>
<protein>
    <submittedName>
        <fullName evidence="2">Uncharacterized protein</fullName>
    </submittedName>
</protein>
<organism evidence="2 3">
    <name type="scientific">Nocardia ninae NBRC 108245</name>
    <dbReference type="NCBI Taxonomy" id="1210091"/>
    <lineage>
        <taxon>Bacteria</taxon>
        <taxon>Bacillati</taxon>
        <taxon>Actinomycetota</taxon>
        <taxon>Actinomycetes</taxon>
        <taxon>Mycobacteriales</taxon>
        <taxon>Nocardiaceae</taxon>
        <taxon>Nocardia</taxon>
    </lineage>
</organism>
<dbReference type="EMBL" id="BJXA01000025">
    <property type="protein sequence ID" value="GEM39527.1"/>
    <property type="molecule type" value="Genomic_DNA"/>
</dbReference>
<comment type="caution">
    <text evidence="2">The sequence shown here is derived from an EMBL/GenBank/DDBJ whole genome shotgun (WGS) entry which is preliminary data.</text>
</comment>
<dbReference type="OrthoDB" id="3383452at2"/>
<evidence type="ECO:0000313" key="2">
    <source>
        <dbReference type="EMBL" id="GEM39527.1"/>
    </source>
</evidence>
<gene>
    <name evidence="2" type="ORF">NN4_40460</name>
</gene>
<evidence type="ECO:0000313" key="3">
    <source>
        <dbReference type="Proteomes" id="UP000321424"/>
    </source>
</evidence>
<dbReference type="RefSeq" id="WP_147133378.1">
    <property type="nucleotide sequence ID" value="NZ_BJXA01000025.1"/>
</dbReference>
<sequence length="264" mass="28634">MPWFQVDDQLGFHPKAVAAGNTAMGLWVRAGSWSMQQLTEGFVPAAIVRGLGSAAQAKKLVEVGLWMAVDGGYQFHGWGERQMSKAEIEDRRRKRADAGRKGGQVSGQARQLRAQASAAPSARTSTAAKVSAEAQPSVEQLPEHIETPVPAHDPENSSRAARSAPPPRQCSVHRNHPAPPPCGGCADARRARQRWDAAHGSDLRADAVQRREAARNCVMCDDAGWRHPPADLLAVNPDPPVLRCDHRTVTSLDHWHATEEEATP</sequence>
<evidence type="ECO:0000256" key="1">
    <source>
        <dbReference type="SAM" id="MobiDB-lite"/>
    </source>
</evidence>
<dbReference type="Proteomes" id="UP000321424">
    <property type="component" value="Unassembled WGS sequence"/>
</dbReference>